<comment type="function">
    <text evidence="8">The alpha subunit is responsible for the aldol cleavage of indoleglycerol phosphate to indole and glyceraldehyde 3-phosphate.</text>
</comment>
<dbReference type="SUPFAM" id="SSF51366">
    <property type="entry name" value="Ribulose-phoshate binding barrel"/>
    <property type="match status" value="1"/>
</dbReference>
<sequence length="249" mass="27956">MVNFKEFYQENANVAYMVMGYPNLEESEKFLNSLDQSSIDILEIGIPYSDPISDGRIISEAALQALNQGTSIHEVFKILENVSTSKTLVFLVYYNLIFSYGIKAFVEKAKSAGIKGLIVPELPFEENEELFIECQKQGIALIALISITTPEERIKQILTRTSGFIYAVASIGITGGEKLAEQRLQSLIEKIRKYTKLPIFAGFGIKNNEDVKKIRKISDGVIVGTSIVALFKDKKDQELLDEIEQIFKK</sequence>
<dbReference type="InterPro" id="IPR018204">
    <property type="entry name" value="Trp_synthase_alpha_AS"/>
</dbReference>
<dbReference type="EC" id="4.2.1.20" evidence="8"/>
<evidence type="ECO:0000256" key="7">
    <source>
        <dbReference type="ARBA" id="ARBA00049047"/>
    </source>
</evidence>
<comment type="pathway">
    <text evidence="1 8">Amino-acid biosynthesis; L-tryptophan biosynthesis; L-tryptophan from chorismate: step 5/5.</text>
</comment>
<dbReference type="PROSITE" id="PS00167">
    <property type="entry name" value="TRP_SYNTHASE_ALPHA"/>
    <property type="match status" value="1"/>
</dbReference>
<gene>
    <name evidence="8 10" type="primary">trpA</name>
    <name evidence="10" type="ORF">AAH949_06435</name>
</gene>
<dbReference type="InterPro" id="IPR011060">
    <property type="entry name" value="RibuloseP-bd_barrel"/>
</dbReference>
<dbReference type="GO" id="GO:0004834">
    <property type="term" value="F:tryptophan synthase activity"/>
    <property type="evidence" value="ECO:0007669"/>
    <property type="project" value="UniProtKB-UniRule"/>
</dbReference>
<evidence type="ECO:0000256" key="9">
    <source>
        <dbReference type="RuleBase" id="RU003662"/>
    </source>
</evidence>
<comment type="catalytic activity">
    <reaction evidence="7 8">
        <text>(1S,2R)-1-C-(indol-3-yl)glycerol 3-phosphate + L-serine = D-glyceraldehyde 3-phosphate + L-tryptophan + H2O</text>
        <dbReference type="Rhea" id="RHEA:10532"/>
        <dbReference type="ChEBI" id="CHEBI:15377"/>
        <dbReference type="ChEBI" id="CHEBI:33384"/>
        <dbReference type="ChEBI" id="CHEBI:57912"/>
        <dbReference type="ChEBI" id="CHEBI:58866"/>
        <dbReference type="ChEBI" id="CHEBI:59776"/>
        <dbReference type="EC" id="4.2.1.20"/>
    </reaction>
</comment>
<reference evidence="10" key="1">
    <citation type="submission" date="2024-05" db="EMBL/GenBank/DDBJ databases">
        <title>Campylobacter coli isolated from environmental waters in Slovenia.</title>
        <authorList>
            <person name="Zautner A.E."/>
            <person name="Bunk B."/>
            <person name="Riedel T."/>
            <person name="Sproeer C."/>
        </authorList>
    </citation>
    <scope>NUCLEOTIDE SEQUENCE</scope>
    <source>
        <strain evidence="10">CCS1377</strain>
    </source>
</reference>
<comment type="subunit">
    <text evidence="2 8">Tetramer of two alpha and two beta chains.</text>
</comment>
<organism evidence="10">
    <name type="scientific">Campylobacter sp. CCS1377</name>
    <dbReference type="NCBI Taxonomy" id="3158229"/>
    <lineage>
        <taxon>Bacteria</taxon>
        <taxon>Pseudomonadati</taxon>
        <taxon>Campylobacterota</taxon>
        <taxon>Epsilonproteobacteria</taxon>
        <taxon>Campylobacterales</taxon>
        <taxon>Campylobacteraceae</taxon>
        <taxon>Campylobacter</taxon>
    </lineage>
</organism>
<dbReference type="GO" id="GO:0005829">
    <property type="term" value="C:cytosol"/>
    <property type="evidence" value="ECO:0007669"/>
    <property type="project" value="TreeGrafter"/>
</dbReference>
<evidence type="ECO:0000313" key="10">
    <source>
        <dbReference type="EMBL" id="XBJ28733.1"/>
    </source>
</evidence>
<proteinExistence type="inferred from homology"/>
<dbReference type="EMBL" id="CP155620">
    <property type="protein sequence ID" value="XBJ28733.1"/>
    <property type="molecule type" value="Genomic_DNA"/>
</dbReference>
<dbReference type="HAMAP" id="MF_00131">
    <property type="entry name" value="Trp_synth_alpha"/>
    <property type="match status" value="1"/>
</dbReference>
<dbReference type="InterPro" id="IPR013785">
    <property type="entry name" value="Aldolase_TIM"/>
</dbReference>
<evidence type="ECO:0000256" key="4">
    <source>
        <dbReference type="ARBA" id="ARBA00022822"/>
    </source>
</evidence>
<keyword evidence="3 8" id="KW-0028">Amino-acid biosynthesis</keyword>
<evidence type="ECO:0000256" key="6">
    <source>
        <dbReference type="ARBA" id="ARBA00023239"/>
    </source>
</evidence>
<dbReference type="RefSeq" id="WP_348518278.1">
    <property type="nucleotide sequence ID" value="NZ_CP155620.1"/>
</dbReference>
<evidence type="ECO:0000256" key="3">
    <source>
        <dbReference type="ARBA" id="ARBA00022605"/>
    </source>
</evidence>
<dbReference type="AlphaFoldDB" id="A0AAU7E464"/>
<evidence type="ECO:0000256" key="2">
    <source>
        <dbReference type="ARBA" id="ARBA00011270"/>
    </source>
</evidence>
<dbReference type="Gene3D" id="3.20.20.70">
    <property type="entry name" value="Aldolase class I"/>
    <property type="match status" value="1"/>
</dbReference>
<evidence type="ECO:0000256" key="5">
    <source>
        <dbReference type="ARBA" id="ARBA00023141"/>
    </source>
</evidence>
<keyword evidence="4 8" id="KW-0822">Tryptophan biosynthesis</keyword>
<accession>A0AAU7E464</accession>
<keyword evidence="6 8" id="KW-0456">Lyase</keyword>
<comment type="similarity">
    <text evidence="8 9">Belongs to the TrpA family.</text>
</comment>
<dbReference type="PANTHER" id="PTHR43406">
    <property type="entry name" value="TRYPTOPHAN SYNTHASE, ALPHA CHAIN"/>
    <property type="match status" value="1"/>
</dbReference>
<dbReference type="CDD" id="cd04724">
    <property type="entry name" value="Tryptophan_synthase_alpha"/>
    <property type="match status" value="1"/>
</dbReference>
<evidence type="ECO:0000256" key="1">
    <source>
        <dbReference type="ARBA" id="ARBA00004733"/>
    </source>
</evidence>
<dbReference type="PANTHER" id="PTHR43406:SF1">
    <property type="entry name" value="TRYPTOPHAN SYNTHASE ALPHA CHAIN, CHLOROPLASTIC"/>
    <property type="match status" value="1"/>
</dbReference>
<evidence type="ECO:0000256" key="8">
    <source>
        <dbReference type="HAMAP-Rule" id="MF_00131"/>
    </source>
</evidence>
<dbReference type="Pfam" id="PF00290">
    <property type="entry name" value="Trp_syntA"/>
    <property type="match status" value="1"/>
</dbReference>
<protein>
    <recommendedName>
        <fullName evidence="8">Tryptophan synthase alpha chain</fullName>
        <ecNumber evidence="8">4.2.1.20</ecNumber>
    </recommendedName>
</protein>
<keyword evidence="5 8" id="KW-0057">Aromatic amino acid biosynthesis</keyword>
<dbReference type="NCBIfam" id="TIGR00262">
    <property type="entry name" value="trpA"/>
    <property type="match status" value="1"/>
</dbReference>
<feature type="active site" description="Proton acceptor" evidence="8">
    <location>
        <position position="54"/>
    </location>
</feature>
<feature type="active site" description="Proton acceptor" evidence="8">
    <location>
        <position position="43"/>
    </location>
</feature>
<dbReference type="InterPro" id="IPR002028">
    <property type="entry name" value="Trp_synthase_suA"/>
</dbReference>
<name>A0AAU7E464_9BACT</name>